<dbReference type="InterPro" id="IPR050951">
    <property type="entry name" value="Retrovirus_Pol_polyprotein"/>
</dbReference>
<dbReference type="OrthoDB" id="8039770at2759"/>
<evidence type="ECO:0000313" key="6">
    <source>
        <dbReference type="Proteomes" id="UP000515160"/>
    </source>
</evidence>
<reference evidence="7" key="1">
    <citation type="submission" date="2025-08" db="UniProtKB">
        <authorList>
            <consortium name="RefSeq"/>
        </authorList>
    </citation>
    <scope>IDENTIFICATION</scope>
    <source>
        <strain evidence="7">15112-1751.03</strain>
        <tissue evidence="7">Whole Adult</tissue>
    </source>
</reference>
<dbReference type="GO" id="GO:0004519">
    <property type="term" value="F:endonuclease activity"/>
    <property type="evidence" value="ECO:0007669"/>
    <property type="project" value="UniProtKB-KW"/>
</dbReference>
<dbReference type="InterPro" id="IPR021109">
    <property type="entry name" value="Peptidase_aspartic_dom_sf"/>
</dbReference>
<dbReference type="CDD" id="cd01647">
    <property type="entry name" value="RT_LTR"/>
    <property type="match status" value="1"/>
</dbReference>
<dbReference type="PANTHER" id="PTHR37984">
    <property type="entry name" value="PROTEIN CBG26694"/>
    <property type="match status" value="1"/>
</dbReference>
<feature type="domain" description="Reverse transcriptase" evidence="5">
    <location>
        <begin position="300"/>
        <end position="457"/>
    </location>
</feature>
<keyword evidence="2" id="KW-0548">Nucleotidyltransferase</keyword>
<keyword evidence="3" id="KW-0540">Nuclease</keyword>
<evidence type="ECO:0000256" key="1">
    <source>
        <dbReference type="ARBA" id="ARBA00022679"/>
    </source>
</evidence>
<dbReference type="GO" id="GO:0071897">
    <property type="term" value="P:DNA biosynthetic process"/>
    <property type="evidence" value="ECO:0007669"/>
    <property type="project" value="UniProtKB-ARBA"/>
</dbReference>
<organism evidence="6 7">
    <name type="scientific">Drosophila albomicans</name>
    <name type="common">Fruit fly</name>
    <dbReference type="NCBI Taxonomy" id="7291"/>
    <lineage>
        <taxon>Eukaryota</taxon>
        <taxon>Metazoa</taxon>
        <taxon>Ecdysozoa</taxon>
        <taxon>Arthropoda</taxon>
        <taxon>Hexapoda</taxon>
        <taxon>Insecta</taxon>
        <taxon>Pterygota</taxon>
        <taxon>Neoptera</taxon>
        <taxon>Endopterygota</taxon>
        <taxon>Diptera</taxon>
        <taxon>Brachycera</taxon>
        <taxon>Muscomorpha</taxon>
        <taxon>Ephydroidea</taxon>
        <taxon>Drosophilidae</taxon>
        <taxon>Drosophila</taxon>
    </lineage>
</organism>
<dbReference type="GO" id="GO:0016779">
    <property type="term" value="F:nucleotidyltransferase activity"/>
    <property type="evidence" value="ECO:0007669"/>
    <property type="project" value="UniProtKB-KW"/>
</dbReference>
<keyword evidence="1" id="KW-0808">Transferase</keyword>
<dbReference type="InterPro" id="IPR000477">
    <property type="entry name" value="RT_dom"/>
</dbReference>
<dbReference type="Gene3D" id="3.10.10.10">
    <property type="entry name" value="HIV Type 1 Reverse Transcriptase, subunit A, domain 1"/>
    <property type="match status" value="1"/>
</dbReference>
<dbReference type="Proteomes" id="UP000515160">
    <property type="component" value="Chromosome 2R"/>
</dbReference>
<accession>A0A9C6SYP0</accession>
<proteinExistence type="predicted"/>
<dbReference type="GeneID" id="127566226"/>
<keyword evidence="4" id="KW-0255">Endonuclease</keyword>
<dbReference type="PANTHER" id="PTHR37984:SF5">
    <property type="entry name" value="PROTEIN NYNRIN-LIKE"/>
    <property type="match status" value="1"/>
</dbReference>
<dbReference type="InterPro" id="IPR043502">
    <property type="entry name" value="DNA/RNA_pol_sf"/>
</dbReference>
<protein>
    <submittedName>
        <fullName evidence="7">Uncharacterized protein K02A2.6-like</fullName>
    </submittedName>
</protein>
<dbReference type="Pfam" id="PF00078">
    <property type="entry name" value="RVT_1"/>
    <property type="match status" value="1"/>
</dbReference>
<evidence type="ECO:0000313" key="7">
    <source>
        <dbReference type="RefSeq" id="XP_051864185.1"/>
    </source>
</evidence>
<dbReference type="PROSITE" id="PS50878">
    <property type="entry name" value="RT_POL"/>
    <property type="match status" value="1"/>
</dbReference>
<keyword evidence="4" id="KW-0378">Hydrolase</keyword>
<evidence type="ECO:0000256" key="4">
    <source>
        <dbReference type="ARBA" id="ARBA00022759"/>
    </source>
</evidence>
<sequence>MYKCFFGESKKEIEEICLKDKILDSWASPELKKKLLSKEHSLDEIIEACQVEEQINKQDEAMQKPTVETINKIVARKAKPGVECFRCGRMGHGNSDPPKNGNLKRRLDDDCAGEGRPDFKRKKESSNCFRICSDEEEELISCKIGGQEVSLIIDTGSRFNLISHIDWETLKRKTTAVFNVRSHSQKQFRGYASDQLLEVICVFEAPISAVPDVEVIATFFVIKNGRQSLLGRETAIKLNVLRLGLSVNRVETTAPFPKWKGVEIKLCIDPQIKPVQQPVRRIPVALEDKVAAKLDEALRRDIIESVTSPSRWISPIVLAFKENGDIRLCVDMRLANKAIRREMYPLPTFESFMTKLKGARFFSRLDLKDAYHQLELDEDSREITTFITPMGLFRYKRLMFGDYQEDGENKEHRTERLAESLHQPLKLKLVNKGGMWESAQSSEIAKESDDASIGHER</sequence>
<gene>
    <name evidence="7" type="primary">LOC127566226</name>
</gene>
<evidence type="ECO:0000256" key="3">
    <source>
        <dbReference type="ARBA" id="ARBA00022722"/>
    </source>
</evidence>
<name>A0A9C6SYP0_DROAB</name>
<dbReference type="Gene3D" id="2.40.70.10">
    <property type="entry name" value="Acid Proteases"/>
    <property type="match status" value="1"/>
</dbReference>
<dbReference type="SUPFAM" id="SSF50630">
    <property type="entry name" value="Acid proteases"/>
    <property type="match status" value="1"/>
</dbReference>
<dbReference type="SUPFAM" id="SSF56672">
    <property type="entry name" value="DNA/RNA polymerases"/>
    <property type="match status" value="1"/>
</dbReference>
<dbReference type="RefSeq" id="XP_051864185.1">
    <property type="nucleotide sequence ID" value="XM_052008225.1"/>
</dbReference>
<dbReference type="AlphaFoldDB" id="A0A9C6SYP0"/>
<evidence type="ECO:0000256" key="2">
    <source>
        <dbReference type="ARBA" id="ARBA00022695"/>
    </source>
</evidence>
<evidence type="ECO:0000259" key="5">
    <source>
        <dbReference type="PROSITE" id="PS50878"/>
    </source>
</evidence>
<keyword evidence="6" id="KW-1185">Reference proteome</keyword>